<dbReference type="PANTHER" id="PTHR43673:SF10">
    <property type="entry name" value="NADH DEHYDROGENASE_NAD(P)H NITROREDUCTASE XCC3605-RELATED"/>
    <property type="match status" value="1"/>
</dbReference>
<feature type="domain" description="Nitroreductase" evidence="4">
    <location>
        <begin position="13"/>
        <end position="177"/>
    </location>
</feature>
<protein>
    <submittedName>
        <fullName evidence="6">Unannotated protein</fullName>
    </submittedName>
</protein>
<sequence length="205" mass="22387">MSDSAQEFERVLASRRMCRDYTEQEIEPALLQRVLLAAFRGPTAGNTAALDLLVLSQHQVAAYWELTLSEEKRERFPWPGLLKAPTLVIPLVRPAAYQERYQRPDKAHTGLGDSLEAWQIPYWFVDGGAGLMGLLLAAEAAGLGALLFGQFEHEQAVSAAFGVPEHCRALGTVALGWPTATGRAPSASAAGGRPDPDSLIHRNRW</sequence>
<name>A0A6J7G094_9ZZZZ</name>
<proteinExistence type="inferred from homology"/>
<comment type="similarity">
    <text evidence="1">Belongs to the nitroreductase family.</text>
</comment>
<feature type="compositionally biased region" description="Basic and acidic residues" evidence="3">
    <location>
        <begin position="194"/>
        <end position="205"/>
    </location>
</feature>
<feature type="region of interest" description="Disordered" evidence="3">
    <location>
        <begin position="182"/>
        <end position="205"/>
    </location>
</feature>
<evidence type="ECO:0000313" key="5">
    <source>
        <dbReference type="EMBL" id="CAB4559029.1"/>
    </source>
</evidence>
<dbReference type="SUPFAM" id="SSF55469">
    <property type="entry name" value="FMN-dependent nitroreductase-like"/>
    <property type="match status" value="1"/>
</dbReference>
<dbReference type="Gene3D" id="3.40.109.10">
    <property type="entry name" value="NADH Oxidase"/>
    <property type="match status" value="1"/>
</dbReference>
<dbReference type="GO" id="GO:0016491">
    <property type="term" value="F:oxidoreductase activity"/>
    <property type="evidence" value="ECO:0007669"/>
    <property type="project" value="UniProtKB-KW"/>
</dbReference>
<organism evidence="6">
    <name type="scientific">freshwater metagenome</name>
    <dbReference type="NCBI Taxonomy" id="449393"/>
    <lineage>
        <taxon>unclassified sequences</taxon>
        <taxon>metagenomes</taxon>
        <taxon>ecological metagenomes</taxon>
    </lineage>
</organism>
<dbReference type="InterPro" id="IPR000415">
    <property type="entry name" value="Nitroreductase-like"/>
</dbReference>
<dbReference type="AlphaFoldDB" id="A0A6J7G094"/>
<keyword evidence="2" id="KW-0560">Oxidoreductase</keyword>
<evidence type="ECO:0000259" key="4">
    <source>
        <dbReference type="Pfam" id="PF00881"/>
    </source>
</evidence>
<dbReference type="Pfam" id="PF00881">
    <property type="entry name" value="Nitroreductase"/>
    <property type="match status" value="1"/>
</dbReference>
<evidence type="ECO:0000313" key="6">
    <source>
        <dbReference type="EMBL" id="CAB4899934.1"/>
    </source>
</evidence>
<dbReference type="PANTHER" id="PTHR43673">
    <property type="entry name" value="NAD(P)H NITROREDUCTASE YDGI-RELATED"/>
    <property type="match status" value="1"/>
</dbReference>
<feature type="compositionally biased region" description="Low complexity" evidence="3">
    <location>
        <begin position="182"/>
        <end position="193"/>
    </location>
</feature>
<dbReference type="EMBL" id="CAFBMG010000047">
    <property type="protein sequence ID" value="CAB4899934.1"/>
    <property type="molecule type" value="Genomic_DNA"/>
</dbReference>
<accession>A0A6J7G094</accession>
<gene>
    <name evidence="5" type="ORF">UFOPK1358_02105</name>
    <name evidence="6" type="ORF">UFOPK3519_00781</name>
</gene>
<dbReference type="InterPro" id="IPR029479">
    <property type="entry name" value="Nitroreductase"/>
</dbReference>
<evidence type="ECO:0000256" key="1">
    <source>
        <dbReference type="ARBA" id="ARBA00007118"/>
    </source>
</evidence>
<reference evidence="6" key="1">
    <citation type="submission" date="2020-05" db="EMBL/GenBank/DDBJ databases">
        <authorList>
            <person name="Chiriac C."/>
            <person name="Salcher M."/>
            <person name="Ghai R."/>
            <person name="Kavagutti S V."/>
        </authorList>
    </citation>
    <scope>NUCLEOTIDE SEQUENCE</scope>
</reference>
<dbReference type="EMBL" id="CAEZSF010000326">
    <property type="protein sequence ID" value="CAB4559029.1"/>
    <property type="molecule type" value="Genomic_DNA"/>
</dbReference>
<evidence type="ECO:0000256" key="2">
    <source>
        <dbReference type="ARBA" id="ARBA00023002"/>
    </source>
</evidence>
<evidence type="ECO:0000256" key="3">
    <source>
        <dbReference type="SAM" id="MobiDB-lite"/>
    </source>
</evidence>